<dbReference type="EMBL" id="QGKX02000095">
    <property type="protein sequence ID" value="KAF3570176.1"/>
    <property type="molecule type" value="Genomic_DNA"/>
</dbReference>
<organism evidence="2 3">
    <name type="scientific">Brassica cretica</name>
    <name type="common">Mustard</name>
    <dbReference type="NCBI Taxonomy" id="69181"/>
    <lineage>
        <taxon>Eukaryota</taxon>
        <taxon>Viridiplantae</taxon>
        <taxon>Streptophyta</taxon>
        <taxon>Embryophyta</taxon>
        <taxon>Tracheophyta</taxon>
        <taxon>Spermatophyta</taxon>
        <taxon>Magnoliopsida</taxon>
        <taxon>eudicotyledons</taxon>
        <taxon>Gunneridae</taxon>
        <taxon>Pentapetalae</taxon>
        <taxon>rosids</taxon>
        <taxon>malvids</taxon>
        <taxon>Brassicales</taxon>
        <taxon>Brassicaceae</taxon>
        <taxon>Brassiceae</taxon>
        <taxon>Brassica</taxon>
    </lineage>
</organism>
<feature type="region of interest" description="Disordered" evidence="1">
    <location>
        <begin position="1"/>
        <end position="32"/>
    </location>
</feature>
<evidence type="ECO:0000256" key="1">
    <source>
        <dbReference type="SAM" id="MobiDB-lite"/>
    </source>
</evidence>
<comment type="caution">
    <text evidence="2">The sequence shown here is derived from an EMBL/GenBank/DDBJ whole genome shotgun (WGS) entry which is preliminary data.</text>
</comment>
<dbReference type="AlphaFoldDB" id="A0A8S9RBN4"/>
<name>A0A8S9RBN4_BRACR</name>
<sequence length="177" mass="20026">MDELEYGNRTADKPSSIDTRRPSMHTARSLRRDRARAKAQLLRSDRARVLLGPYVATELEPSPISGTSGKLGFSYFPNLNGNRQCKFWFPQFGARRRGDYGLFLLMATKRLIKTMSGYMKDKLAALTAPMAKAYANAVVFNEIENLVATFCHRKSTKTRSRFLPVNTKGNNKIYPTP</sequence>
<gene>
    <name evidence="2" type="ORF">F2Q69_00059642</name>
</gene>
<accession>A0A8S9RBN4</accession>
<dbReference type="Proteomes" id="UP000712600">
    <property type="component" value="Unassembled WGS sequence"/>
</dbReference>
<protein>
    <submittedName>
        <fullName evidence="2">Uncharacterized protein</fullName>
    </submittedName>
</protein>
<proteinExistence type="predicted"/>
<evidence type="ECO:0000313" key="3">
    <source>
        <dbReference type="Proteomes" id="UP000712600"/>
    </source>
</evidence>
<reference evidence="2" key="1">
    <citation type="submission" date="2019-12" db="EMBL/GenBank/DDBJ databases">
        <title>Genome sequencing and annotation of Brassica cretica.</title>
        <authorList>
            <person name="Studholme D.J."/>
            <person name="Sarris P."/>
        </authorList>
    </citation>
    <scope>NUCLEOTIDE SEQUENCE</scope>
    <source>
        <strain evidence="2">PFS-109/04</strain>
        <tissue evidence="2">Leaf</tissue>
    </source>
</reference>
<evidence type="ECO:0000313" key="2">
    <source>
        <dbReference type="EMBL" id="KAF3570176.1"/>
    </source>
</evidence>